<keyword evidence="4 6" id="KW-0472">Membrane</keyword>
<name>A0AAV9WR19_9PEZI</name>
<evidence type="ECO:0000256" key="3">
    <source>
        <dbReference type="ARBA" id="ARBA00022989"/>
    </source>
</evidence>
<dbReference type="AlphaFoldDB" id="A0AAV9WR19"/>
<dbReference type="SUPFAM" id="SSF144083">
    <property type="entry name" value="Magnesium transport protein CorA, transmembrane region"/>
    <property type="match status" value="1"/>
</dbReference>
<protein>
    <recommendedName>
        <fullName evidence="9">t-SNARE coiled-coil homology domain-containing protein</fullName>
    </recommendedName>
</protein>
<keyword evidence="2 6" id="KW-0812">Transmembrane</keyword>
<organism evidence="7 8">
    <name type="scientific">Arthrobotrys musiformis</name>
    <dbReference type="NCBI Taxonomy" id="47236"/>
    <lineage>
        <taxon>Eukaryota</taxon>
        <taxon>Fungi</taxon>
        <taxon>Dikarya</taxon>
        <taxon>Ascomycota</taxon>
        <taxon>Pezizomycotina</taxon>
        <taxon>Orbiliomycetes</taxon>
        <taxon>Orbiliales</taxon>
        <taxon>Orbiliaceae</taxon>
        <taxon>Arthrobotrys</taxon>
    </lineage>
</organism>
<comment type="subcellular location">
    <subcellularLocation>
        <location evidence="1">Membrane</location>
        <topology evidence="1">Multi-pass membrane protein</topology>
    </subcellularLocation>
</comment>
<dbReference type="InterPro" id="IPR045863">
    <property type="entry name" value="CorA_TM1_TM2"/>
</dbReference>
<keyword evidence="8" id="KW-1185">Reference proteome</keyword>
<dbReference type="InterPro" id="IPR050829">
    <property type="entry name" value="CorA_MIT"/>
</dbReference>
<sequence length="236" mass="26337">MRSVQKTQERCFKDLREWRPQLKIKRTATEAPPVPRPDPDGGEKAPTTTDQENNSEKGPETIDSATTAPAAASTKFETFKDYFTEKRPAQMAERMNDLIEDAETAYKFLIHILDLKQQQAALLVAQQARVTNTKTQEILASSQATTGQLLQISTKTDTTITSLRELSTESKRGGNIVLIFTVITIIFLPLSTIASLFSVNAFELNDGKLPISTVFAIICEWRHIPTFKAQLLRAPI</sequence>
<feature type="region of interest" description="Disordered" evidence="5">
    <location>
        <begin position="22"/>
        <end position="70"/>
    </location>
</feature>
<comment type="caution">
    <text evidence="7">The sequence shown here is derived from an EMBL/GenBank/DDBJ whole genome shotgun (WGS) entry which is preliminary data.</text>
</comment>
<dbReference type="Gene3D" id="1.20.58.340">
    <property type="entry name" value="Magnesium transport protein CorA, transmembrane region"/>
    <property type="match status" value="1"/>
</dbReference>
<dbReference type="PANTHER" id="PTHR47685">
    <property type="entry name" value="MAGNESIUM TRANSPORT PROTEIN CORA"/>
    <property type="match status" value="1"/>
</dbReference>
<evidence type="ECO:0000256" key="1">
    <source>
        <dbReference type="ARBA" id="ARBA00004141"/>
    </source>
</evidence>
<evidence type="ECO:0000256" key="2">
    <source>
        <dbReference type="ARBA" id="ARBA00022692"/>
    </source>
</evidence>
<dbReference type="Proteomes" id="UP001370758">
    <property type="component" value="Unassembled WGS sequence"/>
</dbReference>
<keyword evidence="3 6" id="KW-1133">Transmembrane helix</keyword>
<evidence type="ECO:0000256" key="4">
    <source>
        <dbReference type="ARBA" id="ARBA00023136"/>
    </source>
</evidence>
<accession>A0AAV9WR19</accession>
<dbReference type="GO" id="GO:0016020">
    <property type="term" value="C:membrane"/>
    <property type="evidence" value="ECO:0007669"/>
    <property type="project" value="UniProtKB-SubCell"/>
</dbReference>
<proteinExistence type="predicted"/>
<evidence type="ECO:0000256" key="6">
    <source>
        <dbReference type="SAM" id="Phobius"/>
    </source>
</evidence>
<gene>
    <name evidence="7" type="ORF">TWF481_001230</name>
</gene>
<evidence type="ECO:0000313" key="8">
    <source>
        <dbReference type="Proteomes" id="UP001370758"/>
    </source>
</evidence>
<feature type="transmembrane region" description="Helical" evidence="6">
    <location>
        <begin position="176"/>
        <end position="199"/>
    </location>
</feature>
<evidence type="ECO:0000256" key="5">
    <source>
        <dbReference type="SAM" id="MobiDB-lite"/>
    </source>
</evidence>
<dbReference type="EMBL" id="JAVHJL010000001">
    <property type="protein sequence ID" value="KAK6512342.1"/>
    <property type="molecule type" value="Genomic_DNA"/>
</dbReference>
<dbReference type="PANTHER" id="PTHR47685:SF1">
    <property type="entry name" value="MAGNESIUM TRANSPORT PROTEIN CORA"/>
    <property type="match status" value="1"/>
</dbReference>
<reference evidence="7 8" key="1">
    <citation type="submission" date="2023-08" db="EMBL/GenBank/DDBJ databases">
        <authorList>
            <person name="Palmer J.M."/>
        </authorList>
    </citation>
    <scope>NUCLEOTIDE SEQUENCE [LARGE SCALE GENOMIC DNA]</scope>
    <source>
        <strain evidence="7 8">TWF481</strain>
    </source>
</reference>
<evidence type="ECO:0008006" key="9">
    <source>
        <dbReference type="Google" id="ProtNLM"/>
    </source>
</evidence>
<evidence type="ECO:0000313" key="7">
    <source>
        <dbReference type="EMBL" id="KAK6512342.1"/>
    </source>
</evidence>